<dbReference type="PANTHER" id="PTHR30408">
    <property type="entry name" value="TYPE-1 RESTRICTION ENZYME ECOKI SPECIFICITY PROTEIN"/>
    <property type="match status" value="1"/>
</dbReference>
<protein>
    <recommendedName>
        <fullName evidence="4">Type I restriction modification DNA specificity domain-containing protein</fullName>
    </recommendedName>
</protein>
<organism evidence="5">
    <name type="scientific">termite gut metagenome</name>
    <dbReference type="NCBI Taxonomy" id="433724"/>
    <lineage>
        <taxon>unclassified sequences</taxon>
        <taxon>metagenomes</taxon>
        <taxon>organismal metagenomes</taxon>
    </lineage>
</organism>
<dbReference type="SUPFAM" id="SSF116734">
    <property type="entry name" value="DNA methylase specificity domain"/>
    <property type="match status" value="2"/>
</dbReference>
<evidence type="ECO:0000256" key="2">
    <source>
        <dbReference type="ARBA" id="ARBA00022747"/>
    </source>
</evidence>
<name>A0A5J4QP42_9ZZZZ</name>
<dbReference type="EMBL" id="SNRY01002956">
    <property type="protein sequence ID" value="KAA6322801.1"/>
    <property type="molecule type" value="Genomic_DNA"/>
</dbReference>
<dbReference type="PANTHER" id="PTHR30408:SF13">
    <property type="entry name" value="TYPE I RESTRICTION ENZYME HINDI SPECIFICITY SUBUNIT"/>
    <property type="match status" value="1"/>
</dbReference>
<dbReference type="InterPro" id="IPR052021">
    <property type="entry name" value="Type-I_RS_S_subunit"/>
</dbReference>
<evidence type="ECO:0000256" key="1">
    <source>
        <dbReference type="ARBA" id="ARBA00010923"/>
    </source>
</evidence>
<dbReference type="Gene3D" id="3.90.220.20">
    <property type="entry name" value="DNA methylase specificity domains"/>
    <property type="match status" value="2"/>
</dbReference>
<dbReference type="GO" id="GO:0003677">
    <property type="term" value="F:DNA binding"/>
    <property type="evidence" value="ECO:0007669"/>
    <property type="project" value="UniProtKB-KW"/>
</dbReference>
<gene>
    <name evidence="5" type="ORF">EZS27_027694</name>
</gene>
<accession>A0A5J4QP42</accession>
<dbReference type="InterPro" id="IPR000055">
    <property type="entry name" value="Restrct_endonuc_typeI_TRD"/>
</dbReference>
<evidence type="ECO:0000313" key="5">
    <source>
        <dbReference type="EMBL" id="KAA6322801.1"/>
    </source>
</evidence>
<comment type="similarity">
    <text evidence="1">Belongs to the type-I restriction system S methylase family.</text>
</comment>
<keyword evidence="3" id="KW-0238">DNA-binding</keyword>
<proteinExistence type="inferred from homology"/>
<dbReference type="AlphaFoldDB" id="A0A5J4QP42"/>
<dbReference type="InterPro" id="IPR044946">
    <property type="entry name" value="Restrct_endonuc_typeI_TRD_sf"/>
</dbReference>
<evidence type="ECO:0000256" key="3">
    <source>
        <dbReference type="ARBA" id="ARBA00023125"/>
    </source>
</evidence>
<dbReference type="GO" id="GO:0009307">
    <property type="term" value="P:DNA restriction-modification system"/>
    <property type="evidence" value="ECO:0007669"/>
    <property type="project" value="UniProtKB-KW"/>
</dbReference>
<comment type="caution">
    <text evidence="5">The sequence shown here is derived from an EMBL/GenBank/DDBJ whole genome shotgun (WGS) entry which is preliminary data.</text>
</comment>
<feature type="domain" description="Type I restriction modification DNA specificity" evidence="4">
    <location>
        <begin position="228"/>
        <end position="393"/>
    </location>
</feature>
<dbReference type="Pfam" id="PF01420">
    <property type="entry name" value="Methylase_S"/>
    <property type="match status" value="1"/>
</dbReference>
<evidence type="ECO:0000259" key="4">
    <source>
        <dbReference type="Pfam" id="PF01420"/>
    </source>
</evidence>
<sequence length="414" mass="47542">MKEEKKKKANVPNLRFPKFEGEWEKYVISDILEFFPTNSLSWEQLEYNTDNLHNLHYGLIHKGLSTHIELKKCLLPNIKKEFLPNNYTVCNDGDIAFADTSEDTGDVAKVVEFLDCDGEKIVCGLHTIHGRDKLNLTVKGFKGYAFSSTIFRNQIRRLAQGTKVYSVSPKNFNESYISIPPKEEQSKIANLMLLIDQRIATQIKIINNLESLIKGLCQDFHNSVETTEHKIEDLGDSFNVMYLSKDELSAEGEKCILYGELFTTYNCVIEEVVSFTENDSPQKSLSEDNDLLFPASTTVDSQSLISPSALSIKDVILGGDMFGIHLYKTFKNEYVSYVINYVYNRNLAKYAQGSTIIHLHYNDIRNVKIMLPNLNAQIFFTDLMRLLRNKIKNENKMLDAFKEQKTYLLQQIFI</sequence>
<reference evidence="5" key="1">
    <citation type="submission" date="2019-03" db="EMBL/GenBank/DDBJ databases">
        <title>Single cell metagenomics reveals metabolic interactions within the superorganism composed of flagellate Streblomastix strix and complex community of Bacteroidetes bacteria on its surface.</title>
        <authorList>
            <person name="Treitli S.C."/>
            <person name="Kolisko M."/>
            <person name="Husnik F."/>
            <person name="Keeling P."/>
            <person name="Hampl V."/>
        </authorList>
    </citation>
    <scope>NUCLEOTIDE SEQUENCE</scope>
    <source>
        <strain evidence="5">STM</strain>
    </source>
</reference>
<keyword evidence="2" id="KW-0680">Restriction system</keyword>